<dbReference type="EMBL" id="VJZC01000121">
    <property type="protein sequence ID" value="MPY59131.1"/>
    <property type="molecule type" value="Genomic_DNA"/>
</dbReference>
<evidence type="ECO:0000256" key="1">
    <source>
        <dbReference type="SAM" id="Phobius"/>
    </source>
</evidence>
<dbReference type="RefSeq" id="WP_152772642.1">
    <property type="nucleotide sequence ID" value="NZ_VJZC01000121.1"/>
</dbReference>
<feature type="transmembrane region" description="Helical" evidence="1">
    <location>
        <begin position="140"/>
        <end position="166"/>
    </location>
</feature>
<keyword evidence="1" id="KW-0472">Membrane</keyword>
<feature type="transmembrane region" description="Helical" evidence="1">
    <location>
        <begin position="21"/>
        <end position="45"/>
    </location>
</feature>
<accession>A0A5N8XI23</accession>
<name>A0A5N8XI23_9ACTN</name>
<dbReference type="Proteomes" id="UP000400924">
    <property type="component" value="Unassembled WGS sequence"/>
</dbReference>
<keyword evidence="3" id="KW-1185">Reference proteome</keyword>
<sequence length="194" mass="21102">MRTRVRGWRWRPNPLRRRSDVVEAWTALVVTVLLVVGAPLAGVIAGSWAHTTARAEAADQRAGLHRVSAVLVADAPAAVPTAHGGRQPTYAVKARWTDLHEGTRTGTARVRAGTRSGERAQVWLDARGRSVDPPPTSDAIWQHALAFGACATGGAVAVVLAGNLVVRRTALRHRLAEWEREWARTGPEWGRRRA</sequence>
<dbReference type="InterPro" id="IPR039708">
    <property type="entry name" value="MT1774/Rv1733c-like"/>
</dbReference>
<evidence type="ECO:0000313" key="2">
    <source>
        <dbReference type="EMBL" id="MPY59131.1"/>
    </source>
</evidence>
<dbReference type="PANTHER" id="PTHR42305:SF1">
    <property type="entry name" value="MEMBRANE PROTEIN RV1733C-RELATED"/>
    <property type="match status" value="1"/>
</dbReference>
<dbReference type="PANTHER" id="PTHR42305">
    <property type="entry name" value="MEMBRANE PROTEIN RV1733C-RELATED"/>
    <property type="match status" value="1"/>
</dbReference>
<evidence type="ECO:0008006" key="4">
    <source>
        <dbReference type="Google" id="ProtNLM"/>
    </source>
</evidence>
<dbReference type="AlphaFoldDB" id="A0A5N8XI23"/>
<dbReference type="OrthoDB" id="5190748at2"/>
<evidence type="ECO:0000313" key="3">
    <source>
        <dbReference type="Proteomes" id="UP000400924"/>
    </source>
</evidence>
<keyword evidence="1" id="KW-1133">Transmembrane helix</keyword>
<organism evidence="2 3">
    <name type="scientific">Streptomyces spongiae</name>
    <dbReference type="NCBI Taxonomy" id="565072"/>
    <lineage>
        <taxon>Bacteria</taxon>
        <taxon>Bacillati</taxon>
        <taxon>Actinomycetota</taxon>
        <taxon>Actinomycetes</taxon>
        <taxon>Kitasatosporales</taxon>
        <taxon>Streptomycetaceae</taxon>
        <taxon>Streptomyces</taxon>
    </lineage>
</organism>
<proteinExistence type="predicted"/>
<gene>
    <name evidence="2" type="ORF">FNH08_18765</name>
</gene>
<reference evidence="2 3" key="1">
    <citation type="submission" date="2019-07" db="EMBL/GenBank/DDBJ databases">
        <title>New species of Amycolatopsis and Streptomyces.</title>
        <authorList>
            <person name="Duangmal K."/>
            <person name="Teo W.F.A."/>
            <person name="Lipun K."/>
        </authorList>
    </citation>
    <scope>NUCLEOTIDE SEQUENCE [LARGE SCALE GENOMIC DNA]</scope>
    <source>
        <strain evidence="2 3">NBRC 106415</strain>
    </source>
</reference>
<comment type="caution">
    <text evidence="2">The sequence shown here is derived from an EMBL/GenBank/DDBJ whole genome shotgun (WGS) entry which is preliminary data.</text>
</comment>
<keyword evidence="1" id="KW-0812">Transmembrane</keyword>
<protein>
    <recommendedName>
        <fullName evidence="4">Integral membrane protein</fullName>
    </recommendedName>
</protein>